<dbReference type="Proteomes" id="UP000603317">
    <property type="component" value="Unassembled WGS sequence"/>
</dbReference>
<evidence type="ECO:0000256" key="8">
    <source>
        <dbReference type="SAM" id="Phobius"/>
    </source>
</evidence>
<feature type="transmembrane region" description="Helical" evidence="8">
    <location>
        <begin position="330"/>
        <end position="348"/>
    </location>
</feature>
<dbReference type="Pfam" id="PF16192">
    <property type="entry name" value="PMT_4TMC"/>
    <property type="match status" value="1"/>
</dbReference>
<dbReference type="InterPro" id="IPR003342">
    <property type="entry name" value="ArnT-like_N"/>
</dbReference>
<dbReference type="PANTHER" id="PTHR33908:SF11">
    <property type="entry name" value="MEMBRANE PROTEIN"/>
    <property type="match status" value="1"/>
</dbReference>
<dbReference type="GO" id="GO:0016757">
    <property type="term" value="F:glycosyltransferase activity"/>
    <property type="evidence" value="ECO:0007669"/>
    <property type="project" value="UniProtKB-KW"/>
</dbReference>
<feature type="transmembrane region" description="Helical" evidence="8">
    <location>
        <begin position="220"/>
        <end position="243"/>
    </location>
</feature>
<feature type="domain" description="Protein O-mannosyl-transferase C-terminal four TM" evidence="10">
    <location>
        <begin position="253"/>
        <end position="423"/>
    </location>
</feature>
<evidence type="ECO:0000259" key="9">
    <source>
        <dbReference type="Pfam" id="PF02366"/>
    </source>
</evidence>
<keyword evidence="7 8" id="KW-0472">Membrane</keyword>
<feature type="transmembrane region" description="Helical" evidence="8">
    <location>
        <begin position="12"/>
        <end position="32"/>
    </location>
</feature>
<gene>
    <name evidence="11" type="ORF">GCM10010923_06410</name>
</gene>
<feature type="transmembrane region" description="Helical" evidence="8">
    <location>
        <begin position="307"/>
        <end position="324"/>
    </location>
</feature>
<name>A0ABQ1F5U7_9SPHN</name>
<evidence type="ECO:0000313" key="12">
    <source>
        <dbReference type="Proteomes" id="UP000603317"/>
    </source>
</evidence>
<feature type="transmembrane region" description="Helical" evidence="8">
    <location>
        <begin position="85"/>
        <end position="103"/>
    </location>
</feature>
<feature type="transmembrane region" description="Helical" evidence="8">
    <location>
        <begin position="110"/>
        <end position="128"/>
    </location>
</feature>
<keyword evidence="12" id="KW-1185">Reference proteome</keyword>
<comment type="caution">
    <text evidence="11">The sequence shown here is derived from an EMBL/GenBank/DDBJ whole genome shotgun (WGS) entry which is preliminary data.</text>
</comment>
<comment type="subcellular location">
    <subcellularLocation>
        <location evidence="1">Cell membrane</location>
        <topology evidence="1">Multi-pass membrane protein</topology>
    </subcellularLocation>
</comment>
<dbReference type="Pfam" id="PF02366">
    <property type="entry name" value="PMT"/>
    <property type="match status" value="1"/>
</dbReference>
<keyword evidence="3 11" id="KW-0328">Glycosyltransferase</keyword>
<feature type="transmembrane region" description="Helical" evidence="8">
    <location>
        <begin position="134"/>
        <end position="153"/>
    </location>
</feature>
<reference evidence="12" key="1">
    <citation type="journal article" date="2019" name="Int. J. Syst. Evol. Microbiol.">
        <title>The Global Catalogue of Microorganisms (GCM) 10K type strain sequencing project: providing services to taxonomists for standard genome sequencing and annotation.</title>
        <authorList>
            <consortium name="The Broad Institute Genomics Platform"/>
            <consortium name="The Broad Institute Genome Sequencing Center for Infectious Disease"/>
            <person name="Wu L."/>
            <person name="Ma J."/>
        </authorList>
    </citation>
    <scope>NUCLEOTIDE SEQUENCE [LARGE SCALE GENOMIC DNA]</scope>
    <source>
        <strain evidence="12">CGMCC 1.15297</strain>
    </source>
</reference>
<dbReference type="InterPro" id="IPR050297">
    <property type="entry name" value="LipidA_mod_glycosyltrf_83"/>
</dbReference>
<evidence type="ECO:0000256" key="3">
    <source>
        <dbReference type="ARBA" id="ARBA00022676"/>
    </source>
</evidence>
<feature type="domain" description="ArnT-like N-terminal" evidence="9">
    <location>
        <begin position="100"/>
        <end position="240"/>
    </location>
</feature>
<evidence type="ECO:0000256" key="1">
    <source>
        <dbReference type="ARBA" id="ARBA00004651"/>
    </source>
</evidence>
<evidence type="ECO:0000256" key="7">
    <source>
        <dbReference type="ARBA" id="ARBA00023136"/>
    </source>
</evidence>
<evidence type="ECO:0000256" key="4">
    <source>
        <dbReference type="ARBA" id="ARBA00022679"/>
    </source>
</evidence>
<keyword evidence="6 8" id="KW-1133">Transmembrane helix</keyword>
<accession>A0ABQ1F5U7</accession>
<dbReference type="InterPro" id="IPR032421">
    <property type="entry name" value="PMT_4TMC"/>
</dbReference>
<organism evidence="11 12">
    <name type="scientific">Blastomonas marina</name>
    <dbReference type="NCBI Taxonomy" id="1867408"/>
    <lineage>
        <taxon>Bacteria</taxon>
        <taxon>Pseudomonadati</taxon>
        <taxon>Pseudomonadota</taxon>
        <taxon>Alphaproteobacteria</taxon>
        <taxon>Sphingomonadales</taxon>
        <taxon>Sphingomonadaceae</taxon>
        <taxon>Blastomonas</taxon>
    </lineage>
</organism>
<proteinExistence type="predicted"/>
<dbReference type="EMBL" id="BMID01000001">
    <property type="protein sequence ID" value="GGA00558.1"/>
    <property type="molecule type" value="Genomic_DNA"/>
</dbReference>
<feature type="transmembrane region" description="Helical" evidence="8">
    <location>
        <begin position="383"/>
        <end position="409"/>
    </location>
</feature>
<dbReference type="PANTHER" id="PTHR33908">
    <property type="entry name" value="MANNOSYLTRANSFERASE YKCB-RELATED"/>
    <property type="match status" value="1"/>
</dbReference>
<protein>
    <submittedName>
        <fullName evidence="11">Dolichyl-phosphate-mannose--protein mannosyltransferase</fullName>
    </submittedName>
</protein>
<feature type="transmembrane region" description="Helical" evidence="8">
    <location>
        <begin position="355"/>
        <end position="377"/>
    </location>
</feature>
<evidence type="ECO:0000259" key="10">
    <source>
        <dbReference type="Pfam" id="PF16192"/>
    </source>
</evidence>
<evidence type="ECO:0000313" key="11">
    <source>
        <dbReference type="EMBL" id="GGA00558.1"/>
    </source>
</evidence>
<evidence type="ECO:0000256" key="5">
    <source>
        <dbReference type="ARBA" id="ARBA00022692"/>
    </source>
</evidence>
<evidence type="ECO:0000256" key="2">
    <source>
        <dbReference type="ARBA" id="ARBA00022475"/>
    </source>
</evidence>
<feature type="transmembrane region" description="Helical" evidence="8">
    <location>
        <begin position="165"/>
        <end position="194"/>
    </location>
</feature>
<evidence type="ECO:0000256" key="6">
    <source>
        <dbReference type="ARBA" id="ARBA00022989"/>
    </source>
</evidence>
<sequence>MEQPARRQSDPLWWCVGIAFGFAVLAAIRLGIPSKPYFDEVHYIPAARTLADLVAPANVEHPLLGKALFAGGMALFGDGPIGWRIVPWASGVLGLFGFMRLLWWASFSRATTVIAGVLLATSFLWIVHARHAMLDGPMAGFALLAAWAFVRGLREPTRARWQFGLAGVLMGLALGTKWSVAPLLVLPGLAFLWAKLRDEGARGLVTKEGGAVPGMRLAEAALWLGLLPLAAYWLTFAPAFFYATDPLSPFDVIGHHQRMIWLQASVVEEHPYQSVWWQWIFNLRGIWYLYEVVDGAQRGIMLIGNPVTMYLGLAALALCGWRWVRSGEMLWLAPPLAWAALMGLWVIAEKPVQFYFHYLLPALALMAALALVTGRWWDEGRRWPAYAATIGAVLACAYFWPVLSAGALADNQDFLRWAWWSGWR</sequence>
<keyword evidence="5 8" id="KW-0812">Transmembrane</keyword>
<keyword evidence="4" id="KW-0808">Transferase</keyword>
<keyword evidence="2" id="KW-1003">Cell membrane</keyword>